<dbReference type="RefSeq" id="WP_191632485.1">
    <property type="nucleotide sequence ID" value="NZ_JADDUM010000227.1"/>
</dbReference>
<reference evidence="1 2" key="1">
    <citation type="submission" date="2020-10" db="EMBL/GenBank/DDBJ databases">
        <title>The draft genomes of Cyclamen pathogen Pseudomonas sp.</title>
        <authorList>
            <person name="Fujikawa T."/>
            <person name="Sawada H."/>
        </authorList>
    </citation>
    <scope>NUCLEOTIDE SEQUENCE [LARGE SCALE GENOMIC DNA]</scope>
    <source>
        <strain evidence="1 2">MAFF 301449</strain>
    </source>
</reference>
<evidence type="ECO:0000313" key="1">
    <source>
        <dbReference type="EMBL" id="MBE8593941.1"/>
    </source>
</evidence>
<evidence type="ECO:0008006" key="3">
    <source>
        <dbReference type="Google" id="ProtNLM"/>
    </source>
</evidence>
<proteinExistence type="predicted"/>
<organism evidence="1 2">
    <name type="scientific">Pseudomonas cyclaminis</name>
    <dbReference type="NCBI Taxonomy" id="2781239"/>
    <lineage>
        <taxon>Bacteria</taxon>
        <taxon>Pseudomonadati</taxon>
        <taxon>Pseudomonadota</taxon>
        <taxon>Gammaproteobacteria</taxon>
        <taxon>Pseudomonadales</taxon>
        <taxon>Pseudomonadaceae</taxon>
        <taxon>Pseudomonas</taxon>
    </lineage>
</organism>
<gene>
    <name evidence="1" type="ORF">IQK56_25185</name>
</gene>
<protein>
    <recommendedName>
        <fullName evidence="3">Transposase</fullName>
    </recommendedName>
</protein>
<dbReference type="Proteomes" id="UP000613075">
    <property type="component" value="Unassembled WGS sequence"/>
</dbReference>
<keyword evidence="2" id="KW-1185">Reference proteome</keyword>
<name>A0ABR9SZ79_9PSED</name>
<comment type="caution">
    <text evidence="1">The sequence shown here is derived from an EMBL/GenBank/DDBJ whole genome shotgun (WGS) entry which is preliminary data.</text>
</comment>
<dbReference type="EMBL" id="JADDUM010000227">
    <property type="protein sequence ID" value="MBE8593941.1"/>
    <property type="molecule type" value="Genomic_DNA"/>
</dbReference>
<evidence type="ECO:0000313" key="2">
    <source>
        <dbReference type="Proteomes" id="UP000613075"/>
    </source>
</evidence>
<accession>A0ABR9SZ79</accession>
<sequence>MNKRKVYTREFKQRAACMVIDHQCPVPDVYETRSTVAADTAAVTKTYSELTG</sequence>